<dbReference type="InterPro" id="IPR048519">
    <property type="entry name" value="Gfd2/YDR514C-like_C"/>
</dbReference>
<sequence length="303" mass="34627">MNPKTISEPVRLGYLAVVLPPTRAPQQNDQVQAPKPSPVFQKRIDDYIKFIKSRRDKNIRSAEQFGEIKRNMEWVYGRNTLLFCVDIEAWEKNTGIVTEIGVSIYDPAEQEHALTPVVNTYHIIVQQHQNKRNGRYVPDHMHNFLEGTSVLLPLNEAKFLLQKLIDKYFGDYAELYCMFVGHDLLNDVDYLRKIGIRVPNNMLTLDTQKLFACSHGKYGASLQNALRTVKQPFSFLHNAGNDAYFTVMLALKLCDPNTRLALGLDLLSEGENVGDRKEYAKVSRNTSVPLYKDPQEILRELGA</sequence>
<evidence type="ECO:0000313" key="2">
    <source>
        <dbReference type="EMBL" id="QBM90056.1"/>
    </source>
</evidence>
<dbReference type="InterPro" id="IPR036397">
    <property type="entry name" value="RNaseH_sf"/>
</dbReference>
<dbReference type="Proteomes" id="UP000292447">
    <property type="component" value="Chromosome V"/>
</dbReference>
<dbReference type="GO" id="GO:0005634">
    <property type="term" value="C:nucleus"/>
    <property type="evidence" value="ECO:0007669"/>
    <property type="project" value="TreeGrafter"/>
</dbReference>
<keyword evidence="3" id="KW-1185">Reference proteome</keyword>
<reference evidence="3" key="1">
    <citation type="submission" date="2019-03" db="EMBL/GenBank/DDBJ databases">
        <title>Snf2 controls pulcherriminic acid biosynthesis and connects pigmentation and antifungal activity of the yeast Metschnikowia pulcherrima.</title>
        <authorList>
            <person name="Gore-Lloyd D."/>
            <person name="Sumann I."/>
            <person name="Brachmann A.O."/>
            <person name="Schneeberger K."/>
            <person name="Ortiz-Merino R.A."/>
            <person name="Moreno-Beltran M."/>
            <person name="Schlaefli M."/>
            <person name="Kirner P."/>
            <person name="Santos Kron A."/>
            <person name="Wolfe K.H."/>
            <person name="Piel J."/>
            <person name="Ahrens C.H."/>
            <person name="Henk D."/>
            <person name="Freimoser F.M."/>
        </authorList>
    </citation>
    <scope>NUCLEOTIDE SEQUENCE [LARGE SCALE GENOMIC DNA]</scope>
    <source>
        <strain evidence="3">APC 1.2</strain>
    </source>
</reference>
<proteinExistence type="predicted"/>
<protein>
    <recommendedName>
        <fullName evidence="1">Gfd2/YDR514C-like C-terminal domain-containing protein</fullName>
    </recommendedName>
</protein>
<dbReference type="STRING" id="2163413.A0A4P6XUA4"/>
<dbReference type="PANTHER" id="PTHR28083">
    <property type="entry name" value="GOOD FOR FULL DBP5 ACTIVITY PROTEIN 2"/>
    <property type="match status" value="1"/>
</dbReference>
<name>A0A4P6XUA4_9ASCO</name>
<evidence type="ECO:0000313" key="3">
    <source>
        <dbReference type="Proteomes" id="UP000292447"/>
    </source>
</evidence>
<dbReference type="AlphaFoldDB" id="A0A4P6XUA4"/>
<dbReference type="InterPro" id="IPR040151">
    <property type="entry name" value="Gfd2/YDR514C-like"/>
</dbReference>
<dbReference type="InterPro" id="IPR012337">
    <property type="entry name" value="RNaseH-like_sf"/>
</dbReference>
<dbReference type="PANTHER" id="PTHR28083:SF1">
    <property type="entry name" value="GOOD FOR FULL DBP5 ACTIVITY PROTEIN 2"/>
    <property type="match status" value="1"/>
</dbReference>
<dbReference type="GO" id="GO:0003676">
    <property type="term" value="F:nucleic acid binding"/>
    <property type="evidence" value="ECO:0007669"/>
    <property type="project" value="InterPro"/>
</dbReference>
<organism evidence="2 3">
    <name type="scientific">Metschnikowia aff. pulcherrima</name>
    <dbReference type="NCBI Taxonomy" id="2163413"/>
    <lineage>
        <taxon>Eukaryota</taxon>
        <taxon>Fungi</taxon>
        <taxon>Dikarya</taxon>
        <taxon>Ascomycota</taxon>
        <taxon>Saccharomycotina</taxon>
        <taxon>Pichiomycetes</taxon>
        <taxon>Metschnikowiaceae</taxon>
        <taxon>Metschnikowia</taxon>
    </lineage>
</organism>
<dbReference type="SUPFAM" id="SSF53098">
    <property type="entry name" value="Ribonuclease H-like"/>
    <property type="match status" value="1"/>
</dbReference>
<evidence type="ECO:0000259" key="1">
    <source>
        <dbReference type="Pfam" id="PF21762"/>
    </source>
</evidence>
<dbReference type="Pfam" id="PF21762">
    <property type="entry name" value="DEDDh_C"/>
    <property type="match status" value="1"/>
</dbReference>
<gene>
    <name evidence="2" type="ORF">METSCH_E02950</name>
</gene>
<feature type="domain" description="Gfd2/YDR514C-like C-terminal" evidence="1">
    <location>
        <begin position="82"/>
        <end position="252"/>
    </location>
</feature>
<accession>A0A4P6XUA4</accession>
<dbReference type="EMBL" id="CP034460">
    <property type="protein sequence ID" value="QBM90056.1"/>
    <property type="molecule type" value="Genomic_DNA"/>
</dbReference>
<dbReference type="Gene3D" id="3.30.420.10">
    <property type="entry name" value="Ribonuclease H-like superfamily/Ribonuclease H"/>
    <property type="match status" value="1"/>
</dbReference>